<dbReference type="STRING" id="1414854.GQ61_00005"/>
<name>A0A1W6N2K7_9PROT</name>
<sequence length="64" mass="7274">MNLKASKVNLRLNAYSSFQLSVGLHHPLTSLKVPPRDGHEIGAHLFNEGYHAQRNYLKKRYAAD</sequence>
<accession>A0A1W6N2K7</accession>
<evidence type="ECO:0000313" key="2">
    <source>
        <dbReference type="Proteomes" id="UP000237351"/>
    </source>
</evidence>
<dbReference type="AlphaFoldDB" id="A0A1W6N2K7"/>
<dbReference type="Proteomes" id="UP000237351">
    <property type="component" value="Chromosome"/>
</dbReference>
<proteinExistence type="predicted"/>
<dbReference type="EMBL" id="CP008743">
    <property type="protein sequence ID" value="ARN84001.1"/>
    <property type="molecule type" value="Genomic_DNA"/>
</dbReference>
<reference evidence="1 2" key="1">
    <citation type="submission" date="2014-06" db="EMBL/GenBank/DDBJ databases">
        <title>The genome of the endonuclear symbiont Nucleicultrix amoebiphila.</title>
        <authorList>
            <person name="Schulz F."/>
            <person name="Horn M."/>
        </authorList>
    </citation>
    <scope>NUCLEOTIDE SEQUENCE [LARGE SCALE GENOMIC DNA]</scope>
    <source>
        <strain evidence="1 2">FS5</strain>
    </source>
</reference>
<protein>
    <submittedName>
        <fullName evidence="1">Uncharacterized protein</fullName>
    </submittedName>
</protein>
<organism evidence="1 2">
    <name type="scientific">Candidatus Nucleicultrix amoebiphila FS5</name>
    <dbReference type="NCBI Taxonomy" id="1414854"/>
    <lineage>
        <taxon>Bacteria</taxon>
        <taxon>Pseudomonadati</taxon>
        <taxon>Pseudomonadota</taxon>
        <taxon>Alphaproteobacteria</taxon>
        <taxon>Holosporales</taxon>
        <taxon>Candidatus Nucleicultricaceae</taxon>
        <taxon>Candidatus Nucleicultrix</taxon>
    </lineage>
</organism>
<keyword evidence="2" id="KW-1185">Reference proteome</keyword>
<dbReference type="KEGG" id="naf:GQ61_00005"/>
<gene>
    <name evidence="1" type="ORF">GQ61_00005</name>
</gene>
<evidence type="ECO:0000313" key="1">
    <source>
        <dbReference type="EMBL" id="ARN84001.1"/>
    </source>
</evidence>